<accession>X6LYW6</accession>
<organism evidence="2 3">
    <name type="scientific">Reticulomyxa filosa</name>
    <dbReference type="NCBI Taxonomy" id="46433"/>
    <lineage>
        <taxon>Eukaryota</taxon>
        <taxon>Sar</taxon>
        <taxon>Rhizaria</taxon>
        <taxon>Retaria</taxon>
        <taxon>Foraminifera</taxon>
        <taxon>Monothalamids</taxon>
        <taxon>Reticulomyxidae</taxon>
        <taxon>Reticulomyxa</taxon>
    </lineage>
</organism>
<evidence type="ECO:0000313" key="2">
    <source>
        <dbReference type="EMBL" id="ETO06814.1"/>
    </source>
</evidence>
<evidence type="ECO:0000313" key="3">
    <source>
        <dbReference type="Proteomes" id="UP000023152"/>
    </source>
</evidence>
<dbReference type="AlphaFoldDB" id="X6LYW6"/>
<evidence type="ECO:0000256" key="1">
    <source>
        <dbReference type="SAM" id="Phobius"/>
    </source>
</evidence>
<dbReference type="Proteomes" id="UP000023152">
    <property type="component" value="Unassembled WGS sequence"/>
</dbReference>
<proteinExistence type="predicted"/>
<keyword evidence="3" id="KW-1185">Reference proteome</keyword>
<protein>
    <submittedName>
        <fullName evidence="2">Uncharacterized protein</fullName>
    </submittedName>
</protein>
<name>X6LYW6_RETFI</name>
<keyword evidence="1" id="KW-0812">Transmembrane</keyword>
<feature type="transmembrane region" description="Helical" evidence="1">
    <location>
        <begin position="12"/>
        <end position="28"/>
    </location>
</feature>
<sequence length="261" mass="31522">MICNYLQKCQIIIFNLMHDFFFFLQIFIDNIMSSFCLEKRDKEKPQRLCIYIWFNHILFHFFFVNSITSKKKKKNALSEQLCYQRRLQPKQRKAGFKLAKKWEIPDRYAKVLTKRYEMAKNFRSLCFKMNGGVFRWTLQGYSCKAWKIDVDDSMNEAYLRHLESEDGWNCPREEVKKRLKSLPKKSFIKVSYRYLVNSYNIFAFARANKKEGANEETEEIQKEEQKEQYVYERAPECLIRELHILQKLSGKENASKCLFCF</sequence>
<dbReference type="EMBL" id="ASPP01026773">
    <property type="protein sequence ID" value="ETO06814.1"/>
    <property type="molecule type" value="Genomic_DNA"/>
</dbReference>
<feature type="non-terminal residue" evidence="2">
    <location>
        <position position="261"/>
    </location>
</feature>
<gene>
    <name evidence="2" type="ORF">RFI_30579</name>
</gene>
<reference evidence="2 3" key="1">
    <citation type="journal article" date="2013" name="Curr. Biol.">
        <title>The Genome of the Foraminiferan Reticulomyxa filosa.</title>
        <authorList>
            <person name="Glockner G."/>
            <person name="Hulsmann N."/>
            <person name="Schleicher M."/>
            <person name="Noegel A.A."/>
            <person name="Eichinger L."/>
            <person name="Gallinger C."/>
            <person name="Pawlowski J."/>
            <person name="Sierra R."/>
            <person name="Euteneuer U."/>
            <person name="Pillet L."/>
            <person name="Moustafa A."/>
            <person name="Platzer M."/>
            <person name="Groth M."/>
            <person name="Szafranski K."/>
            <person name="Schliwa M."/>
        </authorList>
    </citation>
    <scope>NUCLEOTIDE SEQUENCE [LARGE SCALE GENOMIC DNA]</scope>
</reference>
<comment type="caution">
    <text evidence="2">The sequence shown here is derived from an EMBL/GenBank/DDBJ whole genome shotgun (WGS) entry which is preliminary data.</text>
</comment>
<feature type="transmembrane region" description="Helical" evidence="1">
    <location>
        <begin position="48"/>
        <end position="68"/>
    </location>
</feature>
<keyword evidence="1" id="KW-0472">Membrane</keyword>
<keyword evidence="1" id="KW-1133">Transmembrane helix</keyword>